<keyword evidence="2" id="KW-1185">Reference proteome</keyword>
<gene>
    <name evidence="1" type="ORF">L596_010984</name>
</gene>
<protein>
    <submittedName>
        <fullName evidence="1">Uncharacterized protein</fullName>
    </submittedName>
</protein>
<reference evidence="1 2" key="1">
    <citation type="journal article" date="2015" name="Genome Biol.">
        <title>Comparative genomics of Steinernema reveals deeply conserved gene regulatory networks.</title>
        <authorList>
            <person name="Dillman A.R."/>
            <person name="Macchietto M."/>
            <person name="Porter C.F."/>
            <person name="Rogers A."/>
            <person name="Williams B."/>
            <person name="Antoshechkin I."/>
            <person name="Lee M.M."/>
            <person name="Goodwin Z."/>
            <person name="Lu X."/>
            <person name="Lewis E.E."/>
            <person name="Goodrich-Blair H."/>
            <person name="Stock S.P."/>
            <person name="Adams B.J."/>
            <person name="Sternberg P.W."/>
            <person name="Mortazavi A."/>
        </authorList>
    </citation>
    <scope>NUCLEOTIDE SEQUENCE [LARGE SCALE GENOMIC DNA]</scope>
    <source>
        <strain evidence="1 2">ALL</strain>
    </source>
</reference>
<dbReference type="EMBL" id="AZBU02000003">
    <property type="protein sequence ID" value="TKR86380.1"/>
    <property type="molecule type" value="Genomic_DNA"/>
</dbReference>
<accession>A0A4U5NT96</accession>
<proteinExistence type="predicted"/>
<dbReference type="Proteomes" id="UP000298663">
    <property type="component" value="Unassembled WGS sequence"/>
</dbReference>
<reference evidence="1 2" key="2">
    <citation type="journal article" date="2019" name="G3 (Bethesda)">
        <title>Hybrid Assembly of the Genome of the Entomopathogenic Nematode Steinernema carpocapsae Identifies the X-Chromosome.</title>
        <authorList>
            <person name="Serra L."/>
            <person name="Macchietto M."/>
            <person name="Macias-Munoz A."/>
            <person name="McGill C.J."/>
            <person name="Rodriguez I.M."/>
            <person name="Rodriguez B."/>
            <person name="Murad R."/>
            <person name="Mortazavi A."/>
        </authorList>
    </citation>
    <scope>NUCLEOTIDE SEQUENCE [LARGE SCALE GENOMIC DNA]</scope>
    <source>
        <strain evidence="1 2">ALL</strain>
    </source>
</reference>
<comment type="caution">
    <text evidence="1">The sequence shown here is derived from an EMBL/GenBank/DDBJ whole genome shotgun (WGS) entry which is preliminary data.</text>
</comment>
<sequence>MIGLSMQGSNYGMGIPTATLNNEGQMIFCRDLLCRCCYAGIFKWANRRRASQMLPINDSNRADPSRNPSIQEVFVESERRELLLTRTRLHRVKLVKFGNGHHATLVWRLVLVAASRRIVIGNGTIYHCG</sequence>
<name>A0A4U5NT96_STECR</name>
<organism evidence="1 2">
    <name type="scientific">Steinernema carpocapsae</name>
    <name type="common">Entomopathogenic nematode</name>
    <dbReference type="NCBI Taxonomy" id="34508"/>
    <lineage>
        <taxon>Eukaryota</taxon>
        <taxon>Metazoa</taxon>
        <taxon>Ecdysozoa</taxon>
        <taxon>Nematoda</taxon>
        <taxon>Chromadorea</taxon>
        <taxon>Rhabditida</taxon>
        <taxon>Tylenchina</taxon>
        <taxon>Panagrolaimomorpha</taxon>
        <taxon>Strongyloidoidea</taxon>
        <taxon>Steinernematidae</taxon>
        <taxon>Steinernema</taxon>
    </lineage>
</organism>
<evidence type="ECO:0000313" key="1">
    <source>
        <dbReference type="EMBL" id="TKR86380.1"/>
    </source>
</evidence>
<evidence type="ECO:0000313" key="2">
    <source>
        <dbReference type="Proteomes" id="UP000298663"/>
    </source>
</evidence>
<dbReference type="AlphaFoldDB" id="A0A4U5NT96"/>